<reference evidence="2 3" key="1">
    <citation type="submission" date="2016-10" db="EMBL/GenBank/DDBJ databases">
        <authorList>
            <person name="de Groot N.N."/>
        </authorList>
    </citation>
    <scope>NUCLEOTIDE SEQUENCE [LARGE SCALE GENOMIC DNA]</scope>
    <source>
        <strain evidence="2 3">CGMCC 4.2022</strain>
    </source>
</reference>
<gene>
    <name evidence="2" type="ORF">SAMN05216259_103156</name>
</gene>
<keyword evidence="2" id="KW-0378">Hydrolase</keyword>
<dbReference type="AlphaFoldDB" id="A0A1G9ZIY3"/>
<dbReference type="Proteomes" id="UP000199341">
    <property type="component" value="Unassembled WGS sequence"/>
</dbReference>
<sequence length="188" mass="20555">MHDVVRVESLTVLSRFRTDFYDCLTARADALFELTDAVLCTDGPVRSLVDLAPAPEHRRGHGSPYAGLNRGRVDVARLWRVLAEVPLPRAADGQLVLAADVSPWLRPDAGTVPDRLFCHTYGRGSAKHQMMPGWPYSVVVALETGRTSWSAFLDAIRLAPGADPAAVTARQVCEVVERLVASGQLVRR</sequence>
<protein>
    <submittedName>
        <fullName evidence="2">DDE superfamily endonuclease</fullName>
    </submittedName>
</protein>
<dbReference type="Pfam" id="PF13546">
    <property type="entry name" value="DDE_5"/>
    <property type="match status" value="1"/>
</dbReference>
<proteinExistence type="predicted"/>
<keyword evidence="3" id="KW-1185">Reference proteome</keyword>
<keyword evidence="2" id="KW-0255">Endonuclease</keyword>
<name>A0A1G9ZIY3_9ACTN</name>
<dbReference type="EMBL" id="FNIE01000003">
    <property type="protein sequence ID" value="SDN20536.1"/>
    <property type="molecule type" value="Genomic_DNA"/>
</dbReference>
<accession>A0A1G9ZIY3</accession>
<evidence type="ECO:0000313" key="3">
    <source>
        <dbReference type="Proteomes" id="UP000199341"/>
    </source>
</evidence>
<dbReference type="InterPro" id="IPR038721">
    <property type="entry name" value="IS701-like_DDE_dom"/>
</dbReference>
<evidence type="ECO:0000259" key="1">
    <source>
        <dbReference type="Pfam" id="PF13546"/>
    </source>
</evidence>
<dbReference type="GO" id="GO:0004519">
    <property type="term" value="F:endonuclease activity"/>
    <property type="evidence" value="ECO:0007669"/>
    <property type="project" value="UniProtKB-KW"/>
</dbReference>
<feature type="domain" description="Transposase IS701-like DDE" evidence="1">
    <location>
        <begin position="19"/>
        <end position="182"/>
    </location>
</feature>
<organism evidence="2 3">
    <name type="scientific">Actinacidiphila guanduensis</name>
    <dbReference type="NCBI Taxonomy" id="310781"/>
    <lineage>
        <taxon>Bacteria</taxon>
        <taxon>Bacillati</taxon>
        <taxon>Actinomycetota</taxon>
        <taxon>Actinomycetes</taxon>
        <taxon>Kitasatosporales</taxon>
        <taxon>Streptomycetaceae</taxon>
        <taxon>Actinacidiphila</taxon>
    </lineage>
</organism>
<dbReference type="STRING" id="310781.SAMN05216259_103156"/>
<keyword evidence="2" id="KW-0540">Nuclease</keyword>
<evidence type="ECO:0000313" key="2">
    <source>
        <dbReference type="EMBL" id="SDN20536.1"/>
    </source>
</evidence>